<proteinExistence type="predicted"/>
<protein>
    <recommendedName>
        <fullName evidence="4">Myb/SANT-like domain-containing protein</fullName>
    </recommendedName>
</protein>
<feature type="compositionally biased region" description="Basic and acidic residues" evidence="1">
    <location>
        <begin position="15"/>
        <end position="25"/>
    </location>
</feature>
<reference evidence="2 3" key="1">
    <citation type="submission" date="2014-04" db="EMBL/GenBank/DDBJ databases">
        <authorList>
            <consortium name="DOE Joint Genome Institute"/>
            <person name="Kuo A."/>
            <person name="Kohler A."/>
            <person name="Jargeat P."/>
            <person name="Nagy L.G."/>
            <person name="Floudas D."/>
            <person name="Copeland A."/>
            <person name="Barry K.W."/>
            <person name="Cichocki N."/>
            <person name="Veneault-Fourrey C."/>
            <person name="LaButti K."/>
            <person name="Lindquist E.A."/>
            <person name="Lipzen A."/>
            <person name="Lundell T."/>
            <person name="Morin E."/>
            <person name="Murat C."/>
            <person name="Sun H."/>
            <person name="Tunlid A."/>
            <person name="Henrissat B."/>
            <person name="Grigoriev I.V."/>
            <person name="Hibbett D.S."/>
            <person name="Martin F."/>
            <person name="Nordberg H.P."/>
            <person name="Cantor M.N."/>
            <person name="Hua S.X."/>
        </authorList>
    </citation>
    <scope>NUCLEOTIDE SEQUENCE [LARGE SCALE GENOMIC DNA]</scope>
    <source>
        <strain evidence="2 3">Ve08.2h10</strain>
    </source>
</reference>
<dbReference type="EMBL" id="KN827337">
    <property type="protein sequence ID" value="KIK76712.1"/>
    <property type="molecule type" value="Genomic_DNA"/>
</dbReference>
<feature type="compositionally biased region" description="Polar residues" evidence="1">
    <location>
        <begin position="1"/>
        <end position="14"/>
    </location>
</feature>
<dbReference type="AlphaFoldDB" id="A0A0D0C076"/>
<evidence type="ECO:0000313" key="2">
    <source>
        <dbReference type="EMBL" id="KIK76712.1"/>
    </source>
</evidence>
<organism evidence="2 3">
    <name type="scientific">Paxillus rubicundulus Ve08.2h10</name>
    <dbReference type="NCBI Taxonomy" id="930991"/>
    <lineage>
        <taxon>Eukaryota</taxon>
        <taxon>Fungi</taxon>
        <taxon>Dikarya</taxon>
        <taxon>Basidiomycota</taxon>
        <taxon>Agaricomycotina</taxon>
        <taxon>Agaricomycetes</taxon>
        <taxon>Agaricomycetidae</taxon>
        <taxon>Boletales</taxon>
        <taxon>Paxilineae</taxon>
        <taxon>Paxillaceae</taxon>
        <taxon>Paxillus</taxon>
    </lineage>
</organism>
<reference evidence="3" key="2">
    <citation type="submission" date="2015-01" db="EMBL/GenBank/DDBJ databases">
        <title>Evolutionary Origins and Diversification of the Mycorrhizal Mutualists.</title>
        <authorList>
            <consortium name="DOE Joint Genome Institute"/>
            <consortium name="Mycorrhizal Genomics Consortium"/>
            <person name="Kohler A."/>
            <person name="Kuo A."/>
            <person name="Nagy L.G."/>
            <person name="Floudas D."/>
            <person name="Copeland A."/>
            <person name="Barry K.W."/>
            <person name="Cichocki N."/>
            <person name="Veneault-Fourrey C."/>
            <person name="LaButti K."/>
            <person name="Lindquist E.A."/>
            <person name="Lipzen A."/>
            <person name="Lundell T."/>
            <person name="Morin E."/>
            <person name="Murat C."/>
            <person name="Riley R."/>
            <person name="Ohm R."/>
            <person name="Sun H."/>
            <person name="Tunlid A."/>
            <person name="Henrissat B."/>
            <person name="Grigoriev I.V."/>
            <person name="Hibbett D.S."/>
            <person name="Martin F."/>
        </authorList>
    </citation>
    <scope>NUCLEOTIDE SEQUENCE [LARGE SCALE GENOMIC DNA]</scope>
    <source>
        <strain evidence="3">Ve08.2h10</strain>
    </source>
</reference>
<dbReference type="HOGENOM" id="CLU_2184809_0_0_1"/>
<evidence type="ECO:0000256" key="1">
    <source>
        <dbReference type="SAM" id="MobiDB-lite"/>
    </source>
</evidence>
<gene>
    <name evidence="2" type="ORF">PAXRUDRAFT_18005</name>
</gene>
<keyword evidence="3" id="KW-1185">Reference proteome</keyword>
<feature type="region of interest" description="Disordered" evidence="1">
    <location>
        <begin position="1"/>
        <end position="34"/>
    </location>
</feature>
<dbReference type="Proteomes" id="UP000054538">
    <property type="component" value="Unassembled WGS sequence"/>
</dbReference>
<sequence>MACKSTTPTTSQDNGKQDTPNEKAPHNAKWSSSDDTTLVNTFKTFVDGNSADNGSFKPAAFMVTAKVLEHSHQTSGGAVKTMKNCSRHWAMLKANGLTVQQLVNLSGFG</sequence>
<dbReference type="InParanoid" id="A0A0D0C076"/>
<evidence type="ECO:0000313" key="3">
    <source>
        <dbReference type="Proteomes" id="UP000054538"/>
    </source>
</evidence>
<dbReference type="OrthoDB" id="3255758at2759"/>
<evidence type="ECO:0008006" key="4">
    <source>
        <dbReference type="Google" id="ProtNLM"/>
    </source>
</evidence>
<accession>A0A0D0C076</accession>
<name>A0A0D0C076_9AGAM</name>